<organism evidence="2 3">
    <name type="scientific">Synaphobranchus kaupii</name>
    <name type="common">Kaup's arrowtooth eel</name>
    <dbReference type="NCBI Taxonomy" id="118154"/>
    <lineage>
        <taxon>Eukaryota</taxon>
        <taxon>Metazoa</taxon>
        <taxon>Chordata</taxon>
        <taxon>Craniata</taxon>
        <taxon>Vertebrata</taxon>
        <taxon>Euteleostomi</taxon>
        <taxon>Actinopterygii</taxon>
        <taxon>Neopterygii</taxon>
        <taxon>Teleostei</taxon>
        <taxon>Anguilliformes</taxon>
        <taxon>Synaphobranchidae</taxon>
        <taxon>Synaphobranchus</taxon>
    </lineage>
</organism>
<keyword evidence="3" id="KW-1185">Reference proteome</keyword>
<dbReference type="EMBL" id="JAINUF010000019">
    <property type="protein sequence ID" value="KAJ8337111.1"/>
    <property type="molecule type" value="Genomic_DNA"/>
</dbReference>
<dbReference type="PANTHER" id="PTHR33802">
    <property type="entry name" value="SI:CH211-161H7.5-RELATED"/>
    <property type="match status" value="1"/>
</dbReference>
<keyword evidence="1" id="KW-1133">Transmembrane helix</keyword>
<name>A0A9Q1IEZ1_SYNKA</name>
<keyword evidence="1" id="KW-0812">Transmembrane</keyword>
<reference evidence="2" key="1">
    <citation type="journal article" date="2023" name="Science">
        <title>Genome structures resolve the early diversification of teleost fishes.</title>
        <authorList>
            <person name="Parey E."/>
            <person name="Louis A."/>
            <person name="Montfort J."/>
            <person name="Bouchez O."/>
            <person name="Roques C."/>
            <person name="Iampietro C."/>
            <person name="Lluch J."/>
            <person name="Castinel A."/>
            <person name="Donnadieu C."/>
            <person name="Desvignes T."/>
            <person name="Floi Bucao C."/>
            <person name="Jouanno E."/>
            <person name="Wen M."/>
            <person name="Mejri S."/>
            <person name="Dirks R."/>
            <person name="Jansen H."/>
            <person name="Henkel C."/>
            <person name="Chen W.J."/>
            <person name="Zahm M."/>
            <person name="Cabau C."/>
            <person name="Klopp C."/>
            <person name="Thompson A.W."/>
            <person name="Robinson-Rechavi M."/>
            <person name="Braasch I."/>
            <person name="Lecointre G."/>
            <person name="Bobe J."/>
            <person name="Postlethwait J.H."/>
            <person name="Berthelot C."/>
            <person name="Roest Crollius H."/>
            <person name="Guiguen Y."/>
        </authorList>
    </citation>
    <scope>NUCLEOTIDE SEQUENCE</scope>
    <source>
        <strain evidence="2">WJC10195</strain>
    </source>
</reference>
<comment type="caution">
    <text evidence="2">The sequence shown here is derived from an EMBL/GenBank/DDBJ whole genome shotgun (WGS) entry which is preliminary data.</text>
</comment>
<dbReference type="OrthoDB" id="5586934at2759"/>
<evidence type="ECO:0000313" key="3">
    <source>
        <dbReference type="Proteomes" id="UP001152622"/>
    </source>
</evidence>
<accession>A0A9Q1IEZ1</accession>
<dbReference type="AlphaFoldDB" id="A0A9Q1IEZ1"/>
<feature type="transmembrane region" description="Helical" evidence="1">
    <location>
        <begin position="125"/>
        <end position="150"/>
    </location>
</feature>
<feature type="transmembrane region" description="Helical" evidence="1">
    <location>
        <begin position="170"/>
        <end position="194"/>
    </location>
</feature>
<dbReference type="Proteomes" id="UP001152622">
    <property type="component" value="Chromosome 19"/>
</dbReference>
<feature type="transmembrane region" description="Helical" evidence="1">
    <location>
        <begin position="6"/>
        <end position="29"/>
    </location>
</feature>
<evidence type="ECO:0000256" key="1">
    <source>
        <dbReference type="SAM" id="Phobius"/>
    </source>
</evidence>
<dbReference type="Gene3D" id="1.20.1260.100">
    <property type="entry name" value="TspO/MBR protein"/>
    <property type="match status" value="1"/>
</dbReference>
<feature type="transmembrane region" description="Helical" evidence="1">
    <location>
        <begin position="99"/>
        <end position="118"/>
    </location>
</feature>
<sequence>MGNHSPARIVVIGLSVLLFIIALAFNALAGSGSKNGPFRQSTANVSKKYETEITPAGWTFSIWGLIYFWLFAILTYIVASLCRSDVHGWMYSQPAVLPYGFYLSWIVNMILNITWLSLWDREQIIAGLIVLVSITFSNYSLIFFCCHGLHSHGAWLSKNYRVDLWLFRALVQNGIGVYATWTTIATLLNFTIVLQYSAGVSSRLPQLCLSLFSS</sequence>
<evidence type="ECO:0008006" key="4">
    <source>
        <dbReference type="Google" id="ProtNLM"/>
    </source>
</evidence>
<feature type="transmembrane region" description="Helical" evidence="1">
    <location>
        <begin position="56"/>
        <end position="79"/>
    </location>
</feature>
<keyword evidence="1" id="KW-0472">Membrane</keyword>
<gene>
    <name evidence="2" type="ORF">SKAU_G00383310</name>
</gene>
<dbReference type="PANTHER" id="PTHR33802:SF4">
    <property type="entry name" value="SI:DKEY-29D8.3"/>
    <property type="match status" value="1"/>
</dbReference>
<evidence type="ECO:0000313" key="2">
    <source>
        <dbReference type="EMBL" id="KAJ8337111.1"/>
    </source>
</evidence>
<dbReference type="InterPro" id="IPR038330">
    <property type="entry name" value="TspO/MBR-related_sf"/>
</dbReference>
<protein>
    <recommendedName>
        <fullName evidence="4">Tryptophan-rich sensory protein</fullName>
    </recommendedName>
</protein>
<proteinExistence type="predicted"/>